<evidence type="ECO:0000259" key="1">
    <source>
        <dbReference type="Pfam" id="PF20155"/>
    </source>
</evidence>
<sequence length="1139" mass="117554">MAETFSVKAILSAVDKGFSATMRSARESIGSLKSTVSSGIGFGVMMAAGEKAFETITGGVTSLVGEMNSASAAWKTFQGNMEMNGHTAAEIKSIKGELQDFAEATIYSSSDMASTFAQLEAVGTKNTTKLVKGFGGLAAAAENPTQAMKTLSQQATQMAAKPTVAWEDFKLMVEQTPAGIAAVAKELGMSTQEMIKNVQDGQIATEDFFDAIAKVGTNDAFTKLATEYKTVGQAMDGLSETAANKLQPAFDTLSAVGIKAISGLVDKVGELDGNAINAALSVDNLKSAAIDLGVVLGGAAVAFEGNDVFGAAISGAKEYGLTLSNAWGKIQSLSSQTASSISGIGSKLKNISVDSLTQKATKGVNRLNRTFKGLGKSIDSYGGDVASAFEAISTKFSDKGIAVWEKFAAVGEKVSKSSSKMSSSLKKHIKSASNTIGNFTERVSTIAKPFEGIFSGIGSGIQKSAGIGIKAMNGMVSSLTSIMGVAMSALGPAAIVGVVLAGMGVLNSRFGGEIDSLIQTVTTKGPQIIGELVNSITSKLPALMQSGAQMISGLMDAVTANLPSVINGGVQIINSLVQGVGANIGTLLPSAINLVSTFARGIVSALPQLLLTGMKFLQSLSEGVLNNIDLIVRSASGIVQSFVGSVMSNLPSIITAGLQILTNLAQGAVQAMPRLLVVGLNAITTLITGIAGQLPRILQTGVQLIQMLIQGVVQNLPSILTAAIQAITTFVQGIVQNLPSIISSGIQIVGSLIGGLIQMLPSIVSAGWELIKSLGSGIIEAIPNIITGAVEGIKGIFSDLWGFITGKNKESSDKTASDLAVMTENVKTSVSTMGTDVSSSISTLNSNTATTIGNLTGNVESSFASMNGTAVSEASRMMNGVTNSLSGMNSLGSADMSGLAKNIISSAGDANASASDDISDMANNVNNSMSDIQNSVTKGMNKLPTVAKTSMSQFASSLRVGFNQALSVSKSSVTSIVSSMRSGYSGAYSSGRYIGQGLANGMRSMLGTVRSVAAQLAAAADAAIRAKARIHSPSKVSKKDGAYWGEGWVLGILSKVKDTRNAITELLYMPKMGTPALSLAGTNGLTLNDDYEYGEPNHTYTIYVISELDGKQVAKSTAVYTQKELEKLEKQNNRKHGIR</sequence>
<feature type="domain" description="Tape measure protein N-terminal" evidence="1">
    <location>
        <begin position="68"/>
        <end position="243"/>
    </location>
</feature>
<dbReference type="AlphaFoldDB" id="A0A3E3JYB4"/>
<dbReference type="EMBL" id="QVLX01000014">
    <property type="protein sequence ID" value="RGE84597.1"/>
    <property type="molecule type" value="Genomic_DNA"/>
</dbReference>
<dbReference type="InterPro" id="IPR013491">
    <property type="entry name" value="Tape_meas_N"/>
</dbReference>
<reference evidence="2 3" key="1">
    <citation type="submission" date="2018-08" db="EMBL/GenBank/DDBJ databases">
        <title>A genome reference for cultivated species of the human gut microbiota.</title>
        <authorList>
            <person name="Zou Y."/>
            <person name="Xue W."/>
            <person name="Luo G."/>
        </authorList>
    </citation>
    <scope>NUCLEOTIDE SEQUENCE [LARGE SCALE GENOMIC DNA]</scope>
    <source>
        <strain evidence="2 3">AF37-2AT</strain>
    </source>
</reference>
<organism evidence="2 3">
    <name type="scientific">Sellimonas intestinalis</name>
    <dbReference type="NCBI Taxonomy" id="1653434"/>
    <lineage>
        <taxon>Bacteria</taxon>
        <taxon>Bacillati</taxon>
        <taxon>Bacillota</taxon>
        <taxon>Clostridia</taxon>
        <taxon>Lachnospirales</taxon>
        <taxon>Lachnospiraceae</taxon>
        <taxon>Sellimonas</taxon>
    </lineage>
</organism>
<dbReference type="Pfam" id="PF20155">
    <property type="entry name" value="TMP_3"/>
    <property type="match status" value="1"/>
</dbReference>
<dbReference type="RefSeq" id="WP_117493865.1">
    <property type="nucleotide sequence ID" value="NZ_JBKVOA010000002.1"/>
</dbReference>
<gene>
    <name evidence="2" type="ORF">DW016_15110</name>
</gene>
<accession>A0A3E3JYB4</accession>
<evidence type="ECO:0000313" key="2">
    <source>
        <dbReference type="EMBL" id="RGE84597.1"/>
    </source>
</evidence>
<dbReference type="InterPro" id="IPR016024">
    <property type="entry name" value="ARM-type_fold"/>
</dbReference>
<keyword evidence="3" id="KW-1185">Reference proteome</keyword>
<protein>
    <recommendedName>
        <fullName evidence="1">Tape measure protein N-terminal domain-containing protein</fullName>
    </recommendedName>
</protein>
<dbReference type="Proteomes" id="UP000261080">
    <property type="component" value="Unassembled WGS sequence"/>
</dbReference>
<dbReference type="SUPFAM" id="SSF48371">
    <property type="entry name" value="ARM repeat"/>
    <property type="match status" value="1"/>
</dbReference>
<dbReference type="NCBIfam" id="TIGR02675">
    <property type="entry name" value="tape_meas_nterm"/>
    <property type="match status" value="1"/>
</dbReference>
<evidence type="ECO:0000313" key="3">
    <source>
        <dbReference type="Proteomes" id="UP000261080"/>
    </source>
</evidence>
<dbReference type="OrthoDB" id="28713at2"/>
<proteinExistence type="predicted"/>
<comment type="caution">
    <text evidence="2">The sequence shown here is derived from an EMBL/GenBank/DDBJ whole genome shotgun (WGS) entry which is preliminary data.</text>
</comment>
<name>A0A3E3JYB4_9FIRM</name>